<reference evidence="1 2" key="1">
    <citation type="journal article" date="2022" name="Int. J. Syst. Evol. Microbiol.">
        <title>Flavobacterium ammonificans sp. nov. and Flavobacterium ammoniigenes sp. nov., ammonifying bacteria isolated from surface river water.</title>
        <authorList>
            <person name="Watanabe K."/>
            <person name="Kitamura T."/>
            <person name="Ogata Y."/>
            <person name="Shindo C."/>
            <person name="Suda W."/>
        </authorList>
    </citation>
    <scope>NUCLEOTIDE SEQUENCE [LARGE SCALE GENOMIC DNA]</scope>
    <source>
        <strain evidence="1 2">GENT5</strain>
    </source>
</reference>
<dbReference type="Proteomes" id="UP001319867">
    <property type="component" value="Chromosome"/>
</dbReference>
<accession>A0ABN6L1F2</accession>
<dbReference type="RefSeq" id="WP_229316802.1">
    <property type="nucleotide sequence ID" value="NZ_AP025184.1"/>
</dbReference>
<keyword evidence="2" id="KW-1185">Reference proteome</keyword>
<name>A0ABN6L1F2_9FLAO</name>
<reference evidence="1 2" key="2">
    <citation type="journal article" date="2022" name="Microorganisms">
        <title>Complete Genome Sequences of Two Flavobacterium ammonificans Strains and a Flavobacterium ammoniigenes Strain of Ammonifying Bacterioplankton Isolated from Surface River Water.</title>
        <authorList>
            <person name="Suda W."/>
            <person name="Ogata Y."/>
            <person name="Shindo C."/>
            <person name="Watanabe K."/>
        </authorList>
    </citation>
    <scope>NUCLEOTIDE SEQUENCE [LARGE SCALE GENOMIC DNA]</scope>
    <source>
        <strain evidence="1 2">GENT5</strain>
    </source>
</reference>
<evidence type="ECO:0000313" key="2">
    <source>
        <dbReference type="Proteomes" id="UP001319867"/>
    </source>
</evidence>
<evidence type="ECO:0008006" key="3">
    <source>
        <dbReference type="Google" id="ProtNLM"/>
    </source>
</evidence>
<sequence>MKKLFFLILFAAFHISCEKKKNECIIKYSNNISYTGYGIVKFNNSSSGSLRYIEFYPICNVDLEKFDIDAVSNEDLNNGIVIRENNNSNLWSKLVTDKRILFDKEKYGIALIYLSFNKKADISKEKMIFTNYLKINEIGFKVRMVDIDLCNINTTEIKIIKNLVR</sequence>
<proteinExistence type="predicted"/>
<organism evidence="1 2">
    <name type="scientific">Flavobacterium ammoniigenes</name>
    <dbReference type="NCBI Taxonomy" id="1751095"/>
    <lineage>
        <taxon>Bacteria</taxon>
        <taxon>Pseudomonadati</taxon>
        <taxon>Bacteroidota</taxon>
        <taxon>Flavobacteriia</taxon>
        <taxon>Flavobacteriales</taxon>
        <taxon>Flavobacteriaceae</taxon>
        <taxon>Flavobacterium</taxon>
    </lineage>
</organism>
<evidence type="ECO:0000313" key="1">
    <source>
        <dbReference type="EMBL" id="BDB55420.1"/>
    </source>
</evidence>
<protein>
    <recommendedName>
        <fullName evidence="3">Lipoprotein</fullName>
    </recommendedName>
</protein>
<gene>
    <name evidence="1" type="ORF">GENT5_17250</name>
</gene>
<dbReference type="EMBL" id="AP025184">
    <property type="protein sequence ID" value="BDB55420.1"/>
    <property type="molecule type" value="Genomic_DNA"/>
</dbReference>